<feature type="signal peptide" evidence="1">
    <location>
        <begin position="1"/>
        <end position="18"/>
    </location>
</feature>
<keyword evidence="3" id="KW-1185">Reference proteome</keyword>
<feature type="chain" id="PRO_5043753476" evidence="1">
    <location>
        <begin position="19"/>
        <end position="100"/>
    </location>
</feature>
<evidence type="ECO:0000313" key="2">
    <source>
        <dbReference type="EMBL" id="KAG7526975.1"/>
    </source>
</evidence>
<protein>
    <submittedName>
        <fullName evidence="2">Uncharacterized protein</fullName>
    </submittedName>
</protein>
<dbReference type="Proteomes" id="UP000693946">
    <property type="component" value="Linkage Group LG1"/>
</dbReference>
<name>A0AAV6TBQ5_SOLSE</name>
<keyword evidence="1" id="KW-0732">Signal</keyword>
<comment type="caution">
    <text evidence="2">The sequence shown here is derived from an EMBL/GenBank/DDBJ whole genome shotgun (WGS) entry which is preliminary data.</text>
</comment>
<evidence type="ECO:0000313" key="3">
    <source>
        <dbReference type="Proteomes" id="UP000693946"/>
    </source>
</evidence>
<accession>A0AAV6TBQ5</accession>
<organism evidence="2 3">
    <name type="scientific">Solea senegalensis</name>
    <name type="common">Senegalese sole</name>
    <dbReference type="NCBI Taxonomy" id="28829"/>
    <lineage>
        <taxon>Eukaryota</taxon>
        <taxon>Metazoa</taxon>
        <taxon>Chordata</taxon>
        <taxon>Craniata</taxon>
        <taxon>Vertebrata</taxon>
        <taxon>Euteleostomi</taxon>
        <taxon>Actinopterygii</taxon>
        <taxon>Neopterygii</taxon>
        <taxon>Teleostei</taxon>
        <taxon>Neoteleostei</taxon>
        <taxon>Acanthomorphata</taxon>
        <taxon>Carangaria</taxon>
        <taxon>Pleuronectiformes</taxon>
        <taxon>Pleuronectoidei</taxon>
        <taxon>Soleidae</taxon>
        <taxon>Solea</taxon>
    </lineage>
</organism>
<dbReference type="AlphaFoldDB" id="A0AAV6TBQ5"/>
<reference evidence="2 3" key="1">
    <citation type="journal article" date="2021" name="Sci. Rep.">
        <title>Chromosome anchoring in Senegalese sole (Solea senegalensis) reveals sex-associated markers and genome rearrangements in flatfish.</title>
        <authorList>
            <person name="Guerrero-Cozar I."/>
            <person name="Gomez-Garrido J."/>
            <person name="Berbel C."/>
            <person name="Martinez-Blanch J.F."/>
            <person name="Alioto T."/>
            <person name="Claros M.G."/>
            <person name="Gagnaire P.A."/>
            <person name="Manchado M."/>
        </authorList>
    </citation>
    <scope>NUCLEOTIDE SEQUENCE [LARGE SCALE GENOMIC DNA]</scope>
    <source>
        <strain evidence="2">Sse05_10M</strain>
    </source>
</reference>
<gene>
    <name evidence="2" type="ORF">JOB18_047466</name>
</gene>
<proteinExistence type="predicted"/>
<dbReference type="EMBL" id="JAGKHQ010000001">
    <property type="protein sequence ID" value="KAG7526975.1"/>
    <property type="molecule type" value="Genomic_DNA"/>
</dbReference>
<evidence type="ECO:0000256" key="1">
    <source>
        <dbReference type="SAM" id="SignalP"/>
    </source>
</evidence>
<sequence length="100" mass="10658">MLLLMMILVSGCLASCAAQTSSLDTSTTADPPTTPSIQATAVLPTSDVRNNPVAILQTAVRSSRELNETVGPVLNKLYDIIHQLQPHLNFTLTVRNVTGV</sequence>